<protein>
    <recommendedName>
        <fullName evidence="15">Sulfide:quinone oxidoreductase, mitochondrial</fullName>
        <ecNumber evidence="14">1.8.5.8</ecNumber>
    </recommendedName>
    <alternativeName>
        <fullName evidence="16">Sulfide quinone oxidoreductase</fullName>
    </alternativeName>
</protein>
<evidence type="ECO:0000256" key="16">
    <source>
        <dbReference type="ARBA" id="ARBA00082958"/>
    </source>
</evidence>
<feature type="domain" description="FAD/NAD(P)-binding" evidence="17">
    <location>
        <begin position="26"/>
        <end position="140"/>
    </location>
</feature>
<keyword evidence="3" id="KW-0285">Flavoprotein</keyword>
<accession>A0A0P4VRG6</accession>
<dbReference type="EC" id="1.8.5.8" evidence="14"/>
<keyword evidence="7" id="KW-0560">Oxidoreductase</keyword>
<evidence type="ECO:0000256" key="7">
    <source>
        <dbReference type="ARBA" id="ARBA00023002"/>
    </source>
</evidence>
<comment type="cofactor">
    <cofactor evidence="1">
        <name>FAD</name>
        <dbReference type="ChEBI" id="CHEBI:57692"/>
    </cofactor>
</comment>
<evidence type="ECO:0000256" key="6">
    <source>
        <dbReference type="ARBA" id="ARBA00022946"/>
    </source>
</evidence>
<keyword evidence="6" id="KW-0809">Transit peptide</keyword>
<evidence type="ECO:0000256" key="12">
    <source>
        <dbReference type="ARBA" id="ARBA00059167"/>
    </source>
</evidence>
<dbReference type="Pfam" id="PF07992">
    <property type="entry name" value="Pyr_redox_2"/>
    <property type="match status" value="1"/>
</dbReference>
<evidence type="ECO:0000256" key="4">
    <source>
        <dbReference type="ARBA" id="ARBA00022719"/>
    </source>
</evidence>
<dbReference type="AlphaFoldDB" id="A0A0P4VRG6"/>
<comment type="subcellular location">
    <subcellularLocation>
        <location evidence="2">Mitochondrion</location>
    </subcellularLocation>
</comment>
<proteinExistence type="evidence at transcript level"/>
<sequence length="436" mass="48869">MQNLRNSLYLMAVRYAGTSSNKQSCKLLILGGGTGGCTIAAKFRHKLGKNKIIVVEPNDRHYYQPMFTLVGGGIKPMAETSRSESSVLPDGVLWVKDTVASIDPESSVVKTKLGTEITYDYLVVALGIELQYNKIKGLEEALNSPESGVCSNYSPKYVLRTFETLSKIKEGNAIFTFPNTPVKCAGAPLKACLISEDFIRKTGKRDKINFYYRTALPVIFSVKHYATKLHEICAKRNVDVAMKQELVEVDYINREAFFKDIERPINIEAIPYTMLHVTPPMGPPAVMQSHPDFVDHAGFLRVNKSTLKHDYYPNVYGLGDCTNLPTSKTAAAVAAQSSVLYKNLSCDMLGSNKTKSKYDGYTSCPLVTGVGSCIMAEFDYNLQPLETFPIDQSKEHFAMYWMKKNMMPFLYWNLMLRGFWSGPKIVRKLLHFGLSR</sequence>
<evidence type="ECO:0000256" key="9">
    <source>
        <dbReference type="ARBA" id="ARBA00051038"/>
    </source>
</evidence>
<evidence type="ECO:0000256" key="8">
    <source>
        <dbReference type="ARBA" id="ARBA00023128"/>
    </source>
</evidence>
<dbReference type="InterPro" id="IPR015904">
    <property type="entry name" value="Sulphide_quinone_reductase"/>
</dbReference>
<evidence type="ECO:0000256" key="14">
    <source>
        <dbReference type="ARBA" id="ARBA00066447"/>
    </source>
</evidence>
<evidence type="ECO:0000256" key="5">
    <source>
        <dbReference type="ARBA" id="ARBA00022827"/>
    </source>
</evidence>
<evidence type="ECO:0000259" key="17">
    <source>
        <dbReference type="Pfam" id="PF07992"/>
    </source>
</evidence>
<dbReference type="Gene3D" id="3.50.50.60">
    <property type="entry name" value="FAD/NAD(P)-binding domain"/>
    <property type="match status" value="2"/>
</dbReference>
<dbReference type="GO" id="GO:0048038">
    <property type="term" value="F:quinone binding"/>
    <property type="evidence" value="ECO:0007669"/>
    <property type="project" value="UniProtKB-KW"/>
</dbReference>
<keyword evidence="5" id="KW-0274">FAD</keyword>
<dbReference type="GO" id="GO:0070221">
    <property type="term" value="P:sulfide oxidation, using sulfide:quinone oxidoreductase"/>
    <property type="evidence" value="ECO:0007669"/>
    <property type="project" value="TreeGrafter"/>
</dbReference>
<evidence type="ECO:0000256" key="10">
    <source>
        <dbReference type="ARBA" id="ARBA00052810"/>
    </source>
</evidence>
<evidence type="ECO:0000256" key="11">
    <source>
        <dbReference type="ARBA" id="ARBA00052986"/>
    </source>
</evidence>
<organism evidence="18">
    <name type="scientific">Rhodnius neglectus</name>
    <dbReference type="NCBI Taxonomy" id="72488"/>
    <lineage>
        <taxon>Eukaryota</taxon>
        <taxon>Metazoa</taxon>
        <taxon>Ecdysozoa</taxon>
        <taxon>Arthropoda</taxon>
        <taxon>Hexapoda</taxon>
        <taxon>Insecta</taxon>
        <taxon>Pterygota</taxon>
        <taxon>Neoptera</taxon>
        <taxon>Paraneoptera</taxon>
        <taxon>Hemiptera</taxon>
        <taxon>Heteroptera</taxon>
        <taxon>Panheteroptera</taxon>
        <taxon>Cimicomorpha</taxon>
        <taxon>Reduviidae</taxon>
        <taxon>Triatominae</taxon>
        <taxon>Rhodnius</taxon>
    </lineage>
</organism>
<dbReference type="PANTHER" id="PTHR10632:SF2">
    <property type="entry name" value="SULFIDE:QUINONE OXIDOREDUCTASE, MITOCHONDRIAL"/>
    <property type="match status" value="1"/>
</dbReference>
<dbReference type="InterPro" id="IPR023753">
    <property type="entry name" value="FAD/NAD-binding_dom"/>
</dbReference>
<evidence type="ECO:0000256" key="1">
    <source>
        <dbReference type="ARBA" id="ARBA00001974"/>
    </source>
</evidence>
<comment type="similarity">
    <text evidence="13">Belongs to the SQRD family.</text>
</comment>
<dbReference type="SUPFAM" id="SSF51905">
    <property type="entry name" value="FAD/NAD(P)-binding domain"/>
    <property type="match status" value="2"/>
</dbReference>
<evidence type="ECO:0000256" key="13">
    <source>
        <dbReference type="ARBA" id="ARBA00060891"/>
    </source>
</evidence>
<dbReference type="GO" id="GO:0106436">
    <property type="term" value="F:glutathione-dependent sulfide quinone oxidoreductase activity"/>
    <property type="evidence" value="ECO:0007669"/>
    <property type="project" value="UniProtKB-EC"/>
</dbReference>
<comment type="catalytic activity">
    <reaction evidence="9">
        <text>ubiquinone-10 + hydrogen sulfide + sulfite + 2 H(+) = ubiquinol-10 + thiosulfate</text>
        <dbReference type="Rhea" id="RHEA:38359"/>
        <dbReference type="ChEBI" id="CHEBI:15378"/>
        <dbReference type="ChEBI" id="CHEBI:17359"/>
        <dbReference type="ChEBI" id="CHEBI:29919"/>
        <dbReference type="ChEBI" id="CHEBI:33542"/>
        <dbReference type="ChEBI" id="CHEBI:46245"/>
        <dbReference type="ChEBI" id="CHEBI:64183"/>
    </reaction>
    <physiologicalReaction direction="left-to-right" evidence="9">
        <dbReference type="Rhea" id="RHEA:38360"/>
    </physiologicalReaction>
</comment>
<dbReference type="FunFam" id="3.50.50.60:FF:000034">
    <property type="entry name" value="sulfide:quinone oxidoreductase, mitochondrial"/>
    <property type="match status" value="1"/>
</dbReference>
<reference evidence="18" key="1">
    <citation type="journal article" date="2016" name="PLoS Negl. Trop. Dis.">
        <title>A Deep Insight into the Sialome of Rhodnius neglectus, a Vector of Chagas Disease.</title>
        <authorList>
            <person name="Santiago P.B."/>
            <person name="Assumpcao T.C."/>
            <person name="Araujo C.N."/>
            <person name="Bastos I.M."/>
            <person name="Neves D."/>
            <person name="Silva I.G."/>
            <person name="Charneau S."/>
            <person name="Queiroz R.M."/>
            <person name="Raiol T."/>
            <person name="Oliveira J.V."/>
            <person name="Sousa M.V."/>
            <person name="Calvo E."/>
            <person name="Ribeiro J.M."/>
            <person name="Santana J.M."/>
        </authorList>
    </citation>
    <scope>NUCLEOTIDE SEQUENCE</scope>
    <source>
        <tissue evidence="18">Salivary glands</tissue>
    </source>
</reference>
<name>A0A0P4VRG6_9HEMI</name>
<dbReference type="InterPro" id="IPR036188">
    <property type="entry name" value="FAD/NAD-bd_sf"/>
</dbReference>
<keyword evidence="4" id="KW-0874">Quinone</keyword>
<dbReference type="GO" id="GO:0071949">
    <property type="term" value="F:FAD binding"/>
    <property type="evidence" value="ECO:0007669"/>
    <property type="project" value="TreeGrafter"/>
</dbReference>
<evidence type="ECO:0000256" key="15">
    <source>
        <dbReference type="ARBA" id="ARBA00070160"/>
    </source>
</evidence>
<comment type="function">
    <text evidence="12">Catalyzes the oxidation of hydrogen sulfide with the help of a quinone, such as ubiquinone-10, giving rise to thiosulfate and ultimately to sulfane (molecular sulfur) atoms. Requires an additional electron acceptor; can use sulfite, sulfide or cyanide (in vitro). It is believed the in vivo electron acceptor is glutathione.</text>
</comment>
<evidence type="ECO:0000256" key="2">
    <source>
        <dbReference type="ARBA" id="ARBA00004173"/>
    </source>
</evidence>
<evidence type="ECO:0000256" key="3">
    <source>
        <dbReference type="ARBA" id="ARBA00022630"/>
    </source>
</evidence>
<keyword evidence="8" id="KW-0496">Mitochondrion</keyword>
<comment type="catalytic activity">
    <reaction evidence="11">
        <text>a quinone + hydrogen sulfide + glutathione + H(+) = S-sulfanylglutathione + a quinol</text>
        <dbReference type="Rhea" id="RHEA:55156"/>
        <dbReference type="ChEBI" id="CHEBI:15378"/>
        <dbReference type="ChEBI" id="CHEBI:24646"/>
        <dbReference type="ChEBI" id="CHEBI:29919"/>
        <dbReference type="ChEBI" id="CHEBI:57925"/>
        <dbReference type="ChEBI" id="CHEBI:58905"/>
        <dbReference type="ChEBI" id="CHEBI:132124"/>
        <dbReference type="EC" id="1.8.5.8"/>
    </reaction>
    <physiologicalReaction direction="left-to-right" evidence="11">
        <dbReference type="Rhea" id="RHEA:55157"/>
    </physiologicalReaction>
</comment>
<dbReference type="GO" id="GO:0005739">
    <property type="term" value="C:mitochondrion"/>
    <property type="evidence" value="ECO:0007669"/>
    <property type="project" value="UniProtKB-SubCell"/>
</dbReference>
<dbReference type="GO" id="GO:0070224">
    <property type="term" value="F:sulfide:quinone oxidoreductase activity"/>
    <property type="evidence" value="ECO:0007669"/>
    <property type="project" value="TreeGrafter"/>
</dbReference>
<dbReference type="EMBL" id="GDKW01001448">
    <property type="protein sequence ID" value="JAI55147.1"/>
    <property type="molecule type" value="mRNA"/>
</dbReference>
<comment type="catalytic activity">
    <reaction evidence="10">
        <text>ubiquinone-10 + hydrogen sulfide + glutathione + H(+) = S-sulfanylglutathione + ubiquinol-10</text>
        <dbReference type="Rhea" id="RHEA:62608"/>
        <dbReference type="ChEBI" id="CHEBI:15378"/>
        <dbReference type="ChEBI" id="CHEBI:29919"/>
        <dbReference type="ChEBI" id="CHEBI:46245"/>
        <dbReference type="ChEBI" id="CHEBI:57925"/>
        <dbReference type="ChEBI" id="CHEBI:58905"/>
        <dbReference type="ChEBI" id="CHEBI:64183"/>
    </reaction>
    <physiologicalReaction direction="left-to-right" evidence="10">
        <dbReference type="Rhea" id="RHEA:62609"/>
    </physiologicalReaction>
</comment>
<dbReference type="PANTHER" id="PTHR10632">
    <property type="entry name" value="SULFIDE:QUINONE OXIDOREDUCTASE"/>
    <property type="match status" value="1"/>
</dbReference>
<evidence type="ECO:0000313" key="18">
    <source>
        <dbReference type="EMBL" id="JAI55147.1"/>
    </source>
</evidence>